<evidence type="ECO:0000256" key="1">
    <source>
        <dbReference type="ARBA" id="ARBA00004651"/>
    </source>
</evidence>
<proteinExistence type="inferred from homology"/>
<feature type="transmembrane region" description="Helical" evidence="14">
    <location>
        <begin position="457"/>
        <end position="478"/>
    </location>
</feature>
<evidence type="ECO:0000256" key="5">
    <source>
        <dbReference type="ARBA" id="ARBA00022692"/>
    </source>
</evidence>
<dbReference type="CDD" id="cd11475">
    <property type="entry name" value="SLC5sbd_PutP"/>
    <property type="match status" value="1"/>
</dbReference>
<gene>
    <name evidence="15" type="ORF">GWK08_01630</name>
</gene>
<evidence type="ECO:0000256" key="9">
    <source>
        <dbReference type="ARBA" id="ARBA00023065"/>
    </source>
</evidence>
<feature type="transmembrane region" description="Helical" evidence="14">
    <location>
        <begin position="375"/>
        <end position="395"/>
    </location>
</feature>
<dbReference type="InterPro" id="IPR038377">
    <property type="entry name" value="Na/Glc_symporter_sf"/>
</dbReference>
<evidence type="ECO:0000256" key="13">
    <source>
        <dbReference type="RuleBase" id="RU362091"/>
    </source>
</evidence>
<dbReference type="InterPro" id="IPR011851">
    <property type="entry name" value="Na/Pro_symporter"/>
</dbReference>
<keyword evidence="9 14" id="KW-0406">Ion transport</keyword>
<dbReference type="Pfam" id="PF00474">
    <property type="entry name" value="SSF"/>
    <property type="match status" value="1"/>
</dbReference>
<evidence type="ECO:0000256" key="11">
    <source>
        <dbReference type="ARBA" id="ARBA00023201"/>
    </source>
</evidence>
<dbReference type="GO" id="GO:0015824">
    <property type="term" value="P:proline transport"/>
    <property type="evidence" value="ECO:0007669"/>
    <property type="project" value="UniProtKB-UniRule"/>
</dbReference>
<comment type="subcellular location">
    <subcellularLocation>
        <location evidence="1 14">Cell membrane</location>
        <topology evidence="1 14">Multi-pass membrane protein</topology>
    </subcellularLocation>
</comment>
<dbReference type="InterPro" id="IPR050277">
    <property type="entry name" value="Sodium:Solute_Symporter"/>
</dbReference>
<dbReference type="GO" id="GO:0031402">
    <property type="term" value="F:sodium ion binding"/>
    <property type="evidence" value="ECO:0007669"/>
    <property type="project" value="UniProtKB-UniRule"/>
</dbReference>
<feature type="transmembrane region" description="Helical" evidence="14">
    <location>
        <begin position="279"/>
        <end position="305"/>
    </location>
</feature>
<dbReference type="PROSITE" id="PS50283">
    <property type="entry name" value="NA_SOLUT_SYMP_3"/>
    <property type="match status" value="1"/>
</dbReference>
<protein>
    <recommendedName>
        <fullName evidence="14">Sodium/proline symporter</fullName>
    </recommendedName>
    <alternativeName>
        <fullName evidence="14">Proline permease</fullName>
    </alternativeName>
</protein>
<evidence type="ECO:0000256" key="6">
    <source>
        <dbReference type="ARBA" id="ARBA00022847"/>
    </source>
</evidence>
<dbReference type="InterPro" id="IPR001734">
    <property type="entry name" value="Na/solute_symporter"/>
</dbReference>
<comment type="function">
    <text evidence="14">Catalyzes the sodium-dependent uptake of extracellular L-proline.</text>
</comment>
<evidence type="ECO:0000256" key="4">
    <source>
        <dbReference type="ARBA" id="ARBA00022475"/>
    </source>
</evidence>
<keyword evidence="7 14" id="KW-1133">Transmembrane helix</keyword>
<feature type="transmembrane region" description="Helical" evidence="14">
    <location>
        <begin position="76"/>
        <end position="95"/>
    </location>
</feature>
<evidence type="ECO:0000313" key="16">
    <source>
        <dbReference type="Proteomes" id="UP000468581"/>
    </source>
</evidence>
<keyword evidence="10 14" id="KW-0472">Membrane</keyword>
<organism evidence="15 16">
    <name type="scientific">Leptobacterium flavescens</name>
    <dbReference type="NCBI Taxonomy" id="472055"/>
    <lineage>
        <taxon>Bacteria</taxon>
        <taxon>Pseudomonadati</taxon>
        <taxon>Bacteroidota</taxon>
        <taxon>Flavobacteriia</taxon>
        <taxon>Flavobacteriales</taxon>
        <taxon>Flavobacteriaceae</taxon>
        <taxon>Leptobacterium</taxon>
    </lineage>
</organism>
<keyword evidence="4 14" id="KW-1003">Cell membrane</keyword>
<feature type="transmembrane region" description="Helical" evidence="14">
    <location>
        <begin position="433"/>
        <end position="451"/>
    </location>
</feature>
<feature type="transmembrane region" description="Helical" evidence="14">
    <location>
        <begin position="191"/>
        <end position="208"/>
    </location>
</feature>
<feature type="transmembrane region" description="Helical" evidence="14">
    <location>
        <begin position="239"/>
        <end position="258"/>
    </location>
</feature>
<dbReference type="AlphaFoldDB" id="A0A6P0UJT0"/>
<dbReference type="Gene3D" id="1.20.1730.10">
    <property type="entry name" value="Sodium/glucose cotransporter"/>
    <property type="match status" value="1"/>
</dbReference>
<dbReference type="EMBL" id="JAABOO010000001">
    <property type="protein sequence ID" value="NER12129.1"/>
    <property type="molecule type" value="Genomic_DNA"/>
</dbReference>
<dbReference type="PANTHER" id="PTHR48086">
    <property type="entry name" value="SODIUM/PROLINE SYMPORTER-RELATED"/>
    <property type="match status" value="1"/>
</dbReference>
<feature type="transmembrane region" description="Helical" evidence="14">
    <location>
        <begin position="7"/>
        <end position="24"/>
    </location>
</feature>
<feature type="transmembrane region" description="Helical" evidence="14">
    <location>
        <begin position="161"/>
        <end position="179"/>
    </location>
</feature>
<dbReference type="RefSeq" id="WP_163605164.1">
    <property type="nucleotide sequence ID" value="NZ_JAABOO010000001.1"/>
</dbReference>
<evidence type="ECO:0000313" key="15">
    <source>
        <dbReference type="EMBL" id="NER12129.1"/>
    </source>
</evidence>
<dbReference type="GO" id="GO:0005886">
    <property type="term" value="C:plasma membrane"/>
    <property type="evidence" value="ECO:0007669"/>
    <property type="project" value="UniProtKB-SubCell"/>
</dbReference>
<keyword evidence="8 14" id="KW-0915">Sodium</keyword>
<dbReference type="NCBIfam" id="TIGR00813">
    <property type="entry name" value="sss"/>
    <property type="match status" value="1"/>
</dbReference>
<comment type="catalytic activity">
    <reaction evidence="12">
        <text>L-proline(in) + Na(+)(in) = L-proline(out) + Na(+)(out)</text>
        <dbReference type="Rhea" id="RHEA:28967"/>
        <dbReference type="ChEBI" id="CHEBI:29101"/>
        <dbReference type="ChEBI" id="CHEBI:60039"/>
    </reaction>
</comment>
<comment type="similarity">
    <text evidence="2 13">Belongs to the sodium:solute symporter (SSF) (TC 2.A.21) family.</text>
</comment>
<keyword evidence="3 14" id="KW-0813">Transport</keyword>
<keyword evidence="5 14" id="KW-0812">Transmembrane</keyword>
<evidence type="ECO:0000256" key="10">
    <source>
        <dbReference type="ARBA" id="ARBA00023136"/>
    </source>
</evidence>
<evidence type="ECO:0000256" key="12">
    <source>
        <dbReference type="ARBA" id="ARBA00033708"/>
    </source>
</evidence>
<evidence type="ECO:0000256" key="8">
    <source>
        <dbReference type="ARBA" id="ARBA00023053"/>
    </source>
</evidence>
<evidence type="ECO:0000256" key="2">
    <source>
        <dbReference type="ARBA" id="ARBA00006434"/>
    </source>
</evidence>
<feature type="transmembrane region" description="Helical" evidence="14">
    <location>
        <begin position="407"/>
        <end position="426"/>
    </location>
</feature>
<keyword evidence="6 14" id="KW-0769">Symport</keyword>
<keyword evidence="16" id="KW-1185">Reference proteome</keyword>
<dbReference type="Proteomes" id="UP000468581">
    <property type="component" value="Unassembled WGS sequence"/>
</dbReference>
<evidence type="ECO:0000256" key="3">
    <source>
        <dbReference type="ARBA" id="ARBA00022448"/>
    </source>
</evidence>
<feature type="transmembrane region" description="Helical" evidence="14">
    <location>
        <begin position="325"/>
        <end position="354"/>
    </location>
</feature>
<reference evidence="15 16" key="1">
    <citation type="submission" date="2020-01" db="EMBL/GenBank/DDBJ databases">
        <title>Leptobacterium flavescens.</title>
        <authorList>
            <person name="Wang G."/>
        </authorList>
    </citation>
    <scope>NUCLEOTIDE SEQUENCE [LARGE SCALE GENOMIC DNA]</scope>
    <source>
        <strain evidence="15 16">KCTC 22160</strain>
    </source>
</reference>
<evidence type="ECO:0000256" key="14">
    <source>
        <dbReference type="RuleBase" id="RU366012"/>
    </source>
</evidence>
<evidence type="ECO:0000256" key="7">
    <source>
        <dbReference type="ARBA" id="ARBA00022989"/>
    </source>
</evidence>
<keyword evidence="11 14" id="KW-0739">Sodium transport</keyword>
<keyword evidence="14" id="KW-0029">Amino-acid transport</keyword>
<feature type="transmembrane region" description="Helical" evidence="14">
    <location>
        <begin position="123"/>
        <end position="141"/>
    </location>
</feature>
<dbReference type="GO" id="GO:0005298">
    <property type="term" value="F:proline:sodium symporter activity"/>
    <property type="evidence" value="ECO:0007669"/>
    <property type="project" value="UniProtKB-UniRule"/>
</dbReference>
<dbReference type="PANTHER" id="PTHR48086:SF3">
    <property type="entry name" value="SODIUM_PROLINE SYMPORTER"/>
    <property type="match status" value="1"/>
</dbReference>
<accession>A0A6P0UJT0</accession>
<comment type="caution">
    <text evidence="15">The sequence shown here is derived from an EMBL/GenBank/DDBJ whole genome shotgun (WGS) entry which is preliminary data.</text>
</comment>
<sequence>MDYQLQLLIVMISYMSLLILWGLYQGRKVKSSEDYAIAGRNLPGWVAALSERATGESSWALLGLPGAAYATGLLEIWTAIGCVAGIIFAWIVLAWRLRDEAEKYKISTFTEYLAKRHGEVGKWIRIVGSFTIVFFFFFYVGAQFLGGGKTLHTMFDIDPKMGMLITAAMIVPYTIYGGFRSVVYTDVIQAIVMIITLIVGPIMGYIYISDHPELFAQTISGALQKAGPEYNSLIGGLKGFGAGIVIMSGFSWFFGYLGGQPQLSMRFMAIKNTRQAKQARNIGILWTVIAYIGALCLGWIGIAIFGPTGLEDREFVMPAVILEIFPPFIAAILITGAIAAMISTADSLLILSATELSENLIKPISKKEISPKTKLIRSRVVTALLAVIALFLAYISPSDLIFTLVSYVWAGIGGTFSVVILMTLFWKRFHGKAALITIISGMLFTIIWISSGMEEHITSRILTFFVALTIALISTLAIPPAKTISQHNN</sequence>
<name>A0A6P0UJT0_9FLAO</name>